<gene>
    <name evidence="1" type="ORF">PsorP6_004387</name>
</gene>
<proteinExistence type="predicted"/>
<name>A0ACC0VJW9_9STRA</name>
<dbReference type="EMBL" id="CM047587">
    <property type="protein sequence ID" value="KAI9906757.1"/>
    <property type="molecule type" value="Genomic_DNA"/>
</dbReference>
<organism evidence="1 2">
    <name type="scientific">Peronosclerospora sorghi</name>
    <dbReference type="NCBI Taxonomy" id="230839"/>
    <lineage>
        <taxon>Eukaryota</taxon>
        <taxon>Sar</taxon>
        <taxon>Stramenopiles</taxon>
        <taxon>Oomycota</taxon>
        <taxon>Peronosporomycetes</taxon>
        <taxon>Peronosporales</taxon>
        <taxon>Peronosporaceae</taxon>
        <taxon>Peronosclerospora</taxon>
    </lineage>
</organism>
<reference evidence="1 2" key="1">
    <citation type="journal article" date="2022" name="bioRxiv">
        <title>The genome of the oomycete Peronosclerospora sorghi, a cosmopolitan pathogen of maize and sorghum, is inflated with dispersed pseudogenes.</title>
        <authorList>
            <person name="Fletcher K."/>
            <person name="Martin F."/>
            <person name="Isakeit T."/>
            <person name="Cavanaugh K."/>
            <person name="Magill C."/>
            <person name="Michelmore R."/>
        </authorList>
    </citation>
    <scope>NUCLEOTIDE SEQUENCE [LARGE SCALE GENOMIC DNA]</scope>
    <source>
        <strain evidence="1">P6</strain>
    </source>
</reference>
<keyword evidence="2" id="KW-1185">Reference proteome</keyword>
<evidence type="ECO:0000313" key="2">
    <source>
        <dbReference type="Proteomes" id="UP001163321"/>
    </source>
</evidence>
<dbReference type="Proteomes" id="UP001163321">
    <property type="component" value="Chromosome 8"/>
</dbReference>
<sequence length="936" mass="105464">MSAIDPIFFDKEFNVTRYMLRYVIGAATDQVRDQQLQKVRTFRAMADDQIVGVLDHHAVNLNTSLARFTSISNQFQDTRAKVLQVHQRAAHGKTTLSSKTRHVQELVPPKHEVTRIVDRINDIERLEAAPRQIDTLLTQQQFLEAVDEFTSAFEIVCSQQLGPFQATTGLRNELIACKQTIPDRLVQALQHTIYLGEAFTTIRSTANQSSLVAIETELCSENQIFDLEFETLLRRQHTRSKTEHQHRDRVLQYRVVPVAPLLPTNTLQTAVRAIQKLHREREVIGTIKSSIEQELDTVIVELSRLCRGIFVSTSTTSFANAFTHTTFGTHDHSKDLGTFLRLLFLVLRRITQRHCLVASYFEIDGDSGDYRIVEVITTISHVLERLLGDYFDCASSPQAAALNSAQHASPNSGQLFKLSRNKPPAANQTSEPHTGSWTRTGHCLVCEPSVFHLTEVYQDLECMGDFWNQLLPSCHSKKTHSPSSPSSSSLGFEEFLRTFATQKWIPKVKSKAHEYLAVKSRSNSAQCRRPIPSDTSYQPPSIDSLLHVIENLRSMMIKMPPYAADLASVLEASVLSWLKECVVIVRDIREPTLNHHQLQTKHVTYADIATLFHHYEAYQRAKQDSPIPYNHSKVQPAGSVSSFVQVNVEDLIAAKELELESELYDANAWMQDPKGLLMDNARIGMLGYANSACDLLALHLQRIARGSADENPSDASMSPIVPPAPTMALQAASWQCSALADECLLFLRREVRLHCCYYLTQLVSQRFDMDDDQPTVAQDTVLTLNLNLSAMENALQPYLKSDKMTFVFDGVDALLARLLIGNLSQMADCTFTRGGVQQMILNICALRQGLTGILYSYPRTSVSFSSTPSRSSSVPRLEHAKRYYQLLNLSEAQLELLLLANRDAYTHEAFRALWHVQAPHRPLSKDSVNKLHSLLR</sequence>
<comment type="caution">
    <text evidence="1">The sequence shown here is derived from an EMBL/GenBank/DDBJ whole genome shotgun (WGS) entry which is preliminary data.</text>
</comment>
<accession>A0ACC0VJW9</accession>
<evidence type="ECO:0000313" key="1">
    <source>
        <dbReference type="EMBL" id="KAI9906757.1"/>
    </source>
</evidence>
<protein>
    <submittedName>
        <fullName evidence="1">Uncharacterized protein</fullName>
    </submittedName>
</protein>